<name>A0A843WM61_COLES</name>
<dbReference type="Pfam" id="PF12776">
    <property type="entry name" value="Myb_DNA-bind_3"/>
    <property type="match status" value="1"/>
</dbReference>
<sequence>LKLSTLIFPSHSRNLETLDAIPIASHRDPPSRHRALPSPSPLAAILHPGTVHCHLHRLSLRSPVSAPCIAIPNRASSVEHASPFLRPMASMESFQSQDTSSSKKGNNNFRCSMSRFMQKSLVEQVANRMKVDKSFKRPAFVATARDVSENFKVTCSDSNVENHLRTLKTKYAAIKKLKGMSGVGWNDDAKMITMDDDTFNEYIAAHPKDEPYINKSIDMYEELVVIYGDDQATGSFSRTVADSMVDVDSTSMDAVNEETSETPPPHRLVEDHSTSSEQVKRGRKRRRDLDSKIDLLANKIGYLASAISRSHNRDISFELYEEVMKCTEYDKSELAKAFDFLLANEIHARSFLTRDDALRQIWLENFFGLGSS</sequence>
<evidence type="ECO:0000313" key="4">
    <source>
        <dbReference type="Proteomes" id="UP000652761"/>
    </source>
</evidence>
<evidence type="ECO:0000256" key="1">
    <source>
        <dbReference type="SAM" id="MobiDB-lite"/>
    </source>
</evidence>
<gene>
    <name evidence="3" type="ORF">Taro_040527</name>
</gene>
<feature type="domain" description="Myb/SANT-like" evidence="2">
    <location>
        <begin position="112"/>
        <end position="202"/>
    </location>
</feature>
<keyword evidence="4" id="KW-1185">Reference proteome</keyword>
<dbReference type="PANTHER" id="PTHR46929:SF23">
    <property type="entry name" value="L10-INTERACTING MYB DOMAIN-CONTAINING PROTEIN-LIKE"/>
    <property type="match status" value="1"/>
</dbReference>
<protein>
    <recommendedName>
        <fullName evidence="2">Myb/SANT-like domain-containing protein</fullName>
    </recommendedName>
</protein>
<accession>A0A843WM61</accession>
<feature type="compositionally biased region" description="Basic and acidic residues" evidence="1">
    <location>
        <begin position="267"/>
        <end position="280"/>
    </location>
</feature>
<comment type="caution">
    <text evidence="3">The sequence shown here is derived from an EMBL/GenBank/DDBJ whole genome shotgun (WGS) entry which is preliminary data.</text>
</comment>
<organism evidence="3 4">
    <name type="scientific">Colocasia esculenta</name>
    <name type="common">Wild taro</name>
    <name type="synonym">Arum esculentum</name>
    <dbReference type="NCBI Taxonomy" id="4460"/>
    <lineage>
        <taxon>Eukaryota</taxon>
        <taxon>Viridiplantae</taxon>
        <taxon>Streptophyta</taxon>
        <taxon>Embryophyta</taxon>
        <taxon>Tracheophyta</taxon>
        <taxon>Spermatophyta</taxon>
        <taxon>Magnoliopsida</taxon>
        <taxon>Liliopsida</taxon>
        <taxon>Araceae</taxon>
        <taxon>Aroideae</taxon>
        <taxon>Colocasieae</taxon>
        <taxon>Colocasia</taxon>
    </lineage>
</organism>
<feature type="region of interest" description="Disordered" evidence="1">
    <location>
        <begin position="252"/>
        <end position="285"/>
    </location>
</feature>
<dbReference type="InterPro" id="IPR024752">
    <property type="entry name" value="Myb/SANT-like_dom"/>
</dbReference>
<dbReference type="OrthoDB" id="686209at2759"/>
<evidence type="ECO:0000313" key="3">
    <source>
        <dbReference type="EMBL" id="MQM07688.1"/>
    </source>
</evidence>
<dbReference type="EMBL" id="NMUH01003933">
    <property type="protein sequence ID" value="MQM07688.1"/>
    <property type="molecule type" value="Genomic_DNA"/>
</dbReference>
<proteinExistence type="predicted"/>
<dbReference type="PANTHER" id="PTHR46929">
    <property type="entry name" value="EXPRESSED PROTEIN"/>
    <property type="match status" value="1"/>
</dbReference>
<dbReference type="AlphaFoldDB" id="A0A843WM61"/>
<evidence type="ECO:0000259" key="2">
    <source>
        <dbReference type="Pfam" id="PF12776"/>
    </source>
</evidence>
<reference evidence="3" key="1">
    <citation type="submission" date="2017-07" db="EMBL/GenBank/DDBJ databases">
        <title>Taro Niue Genome Assembly and Annotation.</title>
        <authorList>
            <person name="Atibalentja N."/>
            <person name="Keating K."/>
            <person name="Fields C.J."/>
        </authorList>
    </citation>
    <scope>NUCLEOTIDE SEQUENCE</scope>
    <source>
        <strain evidence="3">Niue_2</strain>
        <tissue evidence="3">Leaf</tissue>
    </source>
</reference>
<feature type="non-terminal residue" evidence="3">
    <location>
        <position position="372"/>
    </location>
</feature>
<dbReference type="Proteomes" id="UP000652761">
    <property type="component" value="Unassembled WGS sequence"/>
</dbReference>